<dbReference type="Proteomes" id="UP000887579">
    <property type="component" value="Unplaced"/>
</dbReference>
<reference evidence="2" key="1">
    <citation type="submission" date="2022-11" db="UniProtKB">
        <authorList>
            <consortium name="WormBaseParasite"/>
        </authorList>
    </citation>
    <scope>IDENTIFICATION</scope>
</reference>
<name>A0AC34F357_9BILA</name>
<sequence length="626" mass="70443">MRSKLEIFFLAFVISLLSHFGAALNENEIVYENYTVNVGQVFVAKVHGDDIDVNVLPSWIQSNGTALFGIPQLQEFYTVDGKEKVETVYLGENVYATITFLLKEKNVCGFEESVFLEVYQKKDFSKYTSKEISDVIQEFAVMMDLKPSDIRALPNKYLNLYREENNVVYGDEEMPDDDVLVIVWVLSCGDFGEDEDLVNTINVVKNNNYKFRITQGFLMDINWASDEYLKKVDTIKLIETTTLASLRTTRRADHPPKRINSLPSYECIQGKACKLSIPAHTFIDEQPIETLQYTVYPMTHGKNFLDANYPMMEGVPLENGAFDFRLEARDNMKQAASAPFRVVVKPELKSDYSFVTLVDKEIKQINGTIACKFIDRLANVLKLDAEKIRISSIQAGKGDWQTTINWSYLSYQTTNQCNTDSIYSLKRKMSTKRGNPHQTFVKNMGQEVHVREVTLSLAGLCNSTSASTDSTSSTLLESGKTTSSTDVKPREKEPMIPSYLLGIIPIIFIVVLLTILIVYCCMFKKGGKKGKNQLDYVTKGQPVVFPNELATDDDTPSVATPMLVKDERPPLQPNLEGTTIHENPLYKAPSVARTSISTTNGNLNTASTFRQSNNANQRLPPPYSSP</sequence>
<organism evidence="1 2">
    <name type="scientific">Panagrolaimus sp. ES5</name>
    <dbReference type="NCBI Taxonomy" id="591445"/>
    <lineage>
        <taxon>Eukaryota</taxon>
        <taxon>Metazoa</taxon>
        <taxon>Ecdysozoa</taxon>
        <taxon>Nematoda</taxon>
        <taxon>Chromadorea</taxon>
        <taxon>Rhabditida</taxon>
        <taxon>Tylenchina</taxon>
        <taxon>Panagrolaimomorpha</taxon>
        <taxon>Panagrolaimoidea</taxon>
        <taxon>Panagrolaimidae</taxon>
        <taxon>Panagrolaimus</taxon>
    </lineage>
</organism>
<proteinExistence type="predicted"/>
<accession>A0AC34F357</accession>
<dbReference type="WBParaSite" id="ES5_v2.g11435.t1">
    <property type="protein sequence ID" value="ES5_v2.g11435.t1"/>
    <property type="gene ID" value="ES5_v2.g11435"/>
</dbReference>
<evidence type="ECO:0000313" key="2">
    <source>
        <dbReference type="WBParaSite" id="ES5_v2.g11435.t1"/>
    </source>
</evidence>
<evidence type="ECO:0000313" key="1">
    <source>
        <dbReference type="Proteomes" id="UP000887579"/>
    </source>
</evidence>
<protein>
    <submittedName>
        <fullName evidence="2">Peptidase S72 domain-containing protein</fullName>
    </submittedName>
</protein>